<keyword evidence="13" id="KW-0413">Isomerase</keyword>
<dbReference type="PROSITE" id="PS00858">
    <property type="entry name" value="PREPHENATE_DEHYDR_2"/>
    <property type="match status" value="1"/>
</dbReference>
<feature type="domain" description="ACT" evidence="22">
    <location>
        <begin position="288"/>
        <end position="365"/>
    </location>
</feature>
<evidence type="ECO:0000256" key="14">
    <source>
        <dbReference type="ARBA" id="ARBA00023239"/>
    </source>
</evidence>
<dbReference type="Pfam" id="PF00800">
    <property type="entry name" value="PDT"/>
    <property type="match status" value="1"/>
</dbReference>
<protein>
    <recommendedName>
        <fullName evidence="8">Bifunctional chorismate mutase/prephenate dehydratase</fullName>
        <ecNumber evidence="7">4.2.1.51</ecNumber>
        <ecNumber evidence="6">5.4.99.5</ecNumber>
    </recommendedName>
    <alternativeName>
        <fullName evidence="17">Chorismate mutase-prephenate dehydratase</fullName>
    </alternativeName>
    <alternativeName>
        <fullName evidence="16">p-protein</fullName>
    </alternativeName>
</protein>
<evidence type="ECO:0000256" key="15">
    <source>
        <dbReference type="ARBA" id="ARBA00023268"/>
    </source>
</evidence>
<keyword evidence="15" id="KW-0511">Multifunctional enzyme</keyword>
<evidence type="ECO:0000256" key="11">
    <source>
        <dbReference type="ARBA" id="ARBA00023141"/>
    </source>
</evidence>
<name>A0A7R6QYU6_9RHOO</name>
<evidence type="ECO:0000256" key="10">
    <source>
        <dbReference type="ARBA" id="ARBA00022605"/>
    </source>
</evidence>
<dbReference type="UniPathway" id="UPA00121">
    <property type="reaction ID" value="UER00345"/>
</dbReference>
<keyword evidence="10" id="KW-0028">Amino-acid biosynthesis</keyword>
<dbReference type="UniPathway" id="UPA00120">
    <property type="reaction ID" value="UER00203"/>
</dbReference>
<evidence type="ECO:0000256" key="7">
    <source>
        <dbReference type="ARBA" id="ARBA00013147"/>
    </source>
</evidence>
<evidence type="ECO:0000256" key="2">
    <source>
        <dbReference type="ARBA" id="ARBA00002364"/>
    </source>
</evidence>
<dbReference type="EMBL" id="AP022345">
    <property type="protein sequence ID" value="BBU69992.1"/>
    <property type="molecule type" value="Genomic_DNA"/>
</dbReference>
<comment type="catalytic activity">
    <reaction evidence="18">
        <text>prephenate + H(+) = 3-phenylpyruvate + CO2 + H2O</text>
        <dbReference type="Rhea" id="RHEA:21648"/>
        <dbReference type="ChEBI" id="CHEBI:15377"/>
        <dbReference type="ChEBI" id="CHEBI:15378"/>
        <dbReference type="ChEBI" id="CHEBI:16526"/>
        <dbReference type="ChEBI" id="CHEBI:18005"/>
        <dbReference type="ChEBI" id="CHEBI:29934"/>
        <dbReference type="EC" id="4.2.1.51"/>
    </reaction>
</comment>
<keyword evidence="12" id="KW-0584">Phenylalanine biosynthesis</keyword>
<dbReference type="SUPFAM" id="SSF48600">
    <property type="entry name" value="Chorismate mutase II"/>
    <property type="match status" value="1"/>
</dbReference>
<comment type="pathway">
    <text evidence="5">Metabolic intermediate biosynthesis; prephenate biosynthesis; prephenate from chorismate: step 1/1.</text>
</comment>
<dbReference type="EC" id="5.4.99.5" evidence="6"/>
<dbReference type="InterPro" id="IPR045865">
    <property type="entry name" value="ACT-like_dom_sf"/>
</dbReference>
<dbReference type="Gene3D" id="3.30.70.260">
    <property type="match status" value="1"/>
</dbReference>
<keyword evidence="11" id="KW-0057">Aromatic amino acid biosynthesis</keyword>
<keyword evidence="14" id="KW-0456">Lyase</keyword>
<dbReference type="CDD" id="cd04905">
    <property type="entry name" value="ACT_CM-PDT"/>
    <property type="match status" value="1"/>
</dbReference>
<dbReference type="SUPFAM" id="SSF53850">
    <property type="entry name" value="Periplasmic binding protein-like II"/>
    <property type="match status" value="1"/>
</dbReference>
<accession>A0A7R6QYU6</accession>
<dbReference type="Pfam" id="PF01842">
    <property type="entry name" value="ACT"/>
    <property type="match status" value="1"/>
</dbReference>
<dbReference type="PANTHER" id="PTHR21022:SF19">
    <property type="entry name" value="PREPHENATE DEHYDRATASE-RELATED"/>
    <property type="match status" value="1"/>
</dbReference>
<dbReference type="InterPro" id="IPR002701">
    <property type="entry name" value="CM_II_prokaryot"/>
</dbReference>
<dbReference type="PROSITE" id="PS51168">
    <property type="entry name" value="CHORISMATE_MUT_2"/>
    <property type="match status" value="1"/>
</dbReference>
<dbReference type="EC" id="4.2.1.51" evidence="7"/>
<dbReference type="Gene3D" id="1.20.59.10">
    <property type="entry name" value="Chorismate mutase"/>
    <property type="match status" value="1"/>
</dbReference>
<dbReference type="NCBIfam" id="TIGR01807">
    <property type="entry name" value="CM_P2"/>
    <property type="match status" value="1"/>
</dbReference>
<evidence type="ECO:0000313" key="23">
    <source>
        <dbReference type="EMBL" id="BBU69992.1"/>
    </source>
</evidence>
<dbReference type="PIRSF" id="PIRSF001500">
    <property type="entry name" value="Chor_mut_pdt_Ppr"/>
    <property type="match status" value="1"/>
</dbReference>
<evidence type="ECO:0000256" key="12">
    <source>
        <dbReference type="ARBA" id="ARBA00023222"/>
    </source>
</evidence>
<feature type="domain" description="Chorismate mutase" evidence="20">
    <location>
        <begin position="9"/>
        <end position="101"/>
    </location>
</feature>
<dbReference type="SMART" id="SM00830">
    <property type="entry name" value="CM_2"/>
    <property type="match status" value="1"/>
</dbReference>
<dbReference type="NCBIfam" id="NF008865">
    <property type="entry name" value="PRK11898.1"/>
    <property type="match status" value="1"/>
</dbReference>
<evidence type="ECO:0000256" key="3">
    <source>
        <dbReference type="ARBA" id="ARBA00004496"/>
    </source>
</evidence>
<evidence type="ECO:0000256" key="5">
    <source>
        <dbReference type="ARBA" id="ARBA00004817"/>
    </source>
</evidence>
<evidence type="ECO:0000256" key="9">
    <source>
        <dbReference type="ARBA" id="ARBA00022490"/>
    </source>
</evidence>
<dbReference type="RefSeq" id="WP_162049371.1">
    <property type="nucleotide sequence ID" value="NZ_AP022345.1"/>
</dbReference>
<comment type="pathway">
    <text evidence="4">Amino-acid biosynthesis; L-phenylalanine biosynthesis; phenylpyruvate from prephenate: step 1/1.</text>
</comment>
<evidence type="ECO:0000259" key="20">
    <source>
        <dbReference type="PROSITE" id="PS51168"/>
    </source>
</evidence>
<feature type="domain" description="Prephenate dehydratase" evidence="21">
    <location>
        <begin position="101"/>
        <end position="276"/>
    </location>
</feature>
<dbReference type="Gene3D" id="3.40.190.10">
    <property type="entry name" value="Periplasmic binding protein-like II"/>
    <property type="match status" value="2"/>
</dbReference>
<dbReference type="InterPro" id="IPR002912">
    <property type="entry name" value="ACT_dom"/>
</dbReference>
<organism evidence="23 24">
    <name type="scientific">Fluviibacter phosphoraccumulans</name>
    <dbReference type="NCBI Taxonomy" id="1751046"/>
    <lineage>
        <taxon>Bacteria</taxon>
        <taxon>Pseudomonadati</taxon>
        <taxon>Pseudomonadota</taxon>
        <taxon>Betaproteobacteria</taxon>
        <taxon>Rhodocyclales</taxon>
        <taxon>Fluviibacteraceae</taxon>
        <taxon>Fluviibacter</taxon>
    </lineage>
</organism>
<dbReference type="CDD" id="cd13630">
    <property type="entry name" value="PBP2_PDT_1"/>
    <property type="match status" value="1"/>
</dbReference>
<dbReference type="Proteomes" id="UP000463961">
    <property type="component" value="Chromosome"/>
</dbReference>
<evidence type="ECO:0000259" key="21">
    <source>
        <dbReference type="PROSITE" id="PS51171"/>
    </source>
</evidence>
<dbReference type="SUPFAM" id="SSF55021">
    <property type="entry name" value="ACT-like"/>
    <property type="match status" value="1"/>
</dbReference>
<sequence>MSSDKNSGQTIQEALAVVRQQIDGIDGTLLELLNRRAQCAREVGEIKARFGDDGFIYRPEREAQVLRRLQELNQGPLADETITRLFREVMSACLALEQPIGVAFLGPLGTFSESAAVKQFGHAARLLPQASIDDVFREVEAGHADYAVVPVENSTEGAIGRTLDLLLGTSLKICGEVVVRIHQNLLTRASDLGEIKQVLSHAQSLAQCHEWLNRNLPDVPRIPVASNAEAARRAAEDPSIAAIAGEAAAERYQLPHLASNIEDEPNNTTRFLVLGRFAAGVSGQDKTSLILSTPNRTGALQSLLSPLAQAGVSMTRLESRPARHALWEYVFFVDIEGHADAEPVKSALDKLAAEAAYLKVLGSYPIAVY</sequence>
<evidence type="ECO:0000256" key="18">
    <source>
        <dbReference type="ARBA" id="ARBA00047848"/>
    </source>
</evidence>
<evidence type="ECO:0000256" key="19">
    <source>
        <dbReference type="PIRSR" id="PIRSR001500-2"/>
    </source>
</evidence>
<dbReference type="Pfam" id="PF01817">
    <property type="entry name" value="CM_2"/>
    <property type="match status" value="1"/>
</dbReference>
<keyword evidence="24" id="KW-1185">Reference proteome</keyword>
<keyword evidence="9" id="KW-0963">Cytoplasm</keyword>
<dbReference type="GO" id="GO:0009094">
    <property type="term" value="P:L-phenylalanine biosynthetic process"/>
    <property type="evidence" value="ECO:0007669"/>
    <property type="project" value="UniProtKB-UniPathway"/>
</dbReference>
<dbReference type="PROSITE" id="PS00857">
    <property type="entry name" value="PREPHENATE_DEHYDR_1"/>
    <property type="match status" value="1"/>
</dbReference>
<evidence type="ECO:0000256" key="6">
    <source>
        <dbReference type="ARBA" id="ARBA00012404"/>
    </source>
</evidence>
<comment type="catalytic activity">
    <reaction evidence="1">
        <text>chorismate = prephenate</text>
        <dbReference type="Rhea" id="RHEA:13897"/>
        <dbReference type="ChEBI" id="CHEBI:29748"/>
        <dbReference type="ChEBI" id="CHEBI:29934"/>
        <dbReference type="EC" id="5.4.99.5"/>
    </reaction>
</comment>
<dbReference type="InterPro" id="IPR001086">
    <property type="entry name" value="Preph_deHydtase"/>
</dbReference>
<comment type="function">
    <text evidence="2">Catalyzes the Claisen rearrangement of chorismate to prephenate and the decarboxylation/dehydration of prephenate to phenylpyruvate.</text>
</comment>
<dbReference type="PANTHER" id="PTHR21022">
    <property type="entry name" value="PREPHENATE DEHYDRATASE P PROTEIN"/>
    <property type="match status" value="1"/>
</dbReference>
<dbReference type="InterPro" id="IPR036263">
    <property type="entry name" value="Chorismate_II_sf"/>
</dbReference>
<dbReference type="GO" id="GO:0046417">
    <property type="term" value="P:chorismate metabolic process"/>
    <property type="evidence" value="ECO:0007669"/>
    <property type="project" value="InterPro"/>
</dbReference>
<dbReference type="OrthoDB" id="9802281at2"/>
<dbReference type="GO" id="GO:0005737">
    <property type="term" value="C:cytoplasm"/>
    <property type="evidence" value="ECO:0007669"/>
    <property type="project" value="UniProtKB-SubCell"/>
</dbReference>
<dbReference type="AlphaFoldDB" id="A0A7R6QYU6"/>
<dbReference type="GO" id="GO:0004664">
    <property type="term" value="F:prephenate dehydratase activity"/>
    <property type="evidence" value="ECO:0007669"/>
    <property type="project" value="UniProtKB-EC"/>
</dbReference>
<dbReference type="FunFam" id="3.40.190.10:FF:000029">
    <property type="entry name" value="Chorismate mutase/Prephenate dehydratase"/>
    <property type="match status" value="1"/>
</dbReference>
<dbReference type="PROSITE" id="PS51671">
    <property type="entry name" value="ACT"/>
    <property type="match status" value="1"/>
</dbReference>
<comment type="subcellular location">
    <subcellularLocation>
        <location evidence="3">Cytoplasm</location>
    </subcellularLocation>
</comment>
<evidence type="ECO:0000313" key="24">
    <source>
        <dbReference type="Proteomes" id="UP000463961"/>
    </source>
</evidence>
<dbReference type="FunFam" id="3.40.190.10:FF:000034">
    <property type="entry name" value="Chorismate mutase/prephenate dehydratase"/>
    <property type="match status" value="1"/>
</dbReference>
<dbReference type="InterPro" id="IPR010957">
    <property type="entry name" value="G/b/e-P-prot_chorismate_mutase"/>
</dbReference>
<evidence type="ECO:0000256" key="4">
    <source>
        <dbReference type="ARBA" id="ARBA00004741"/>
    </source>
</evidence>
<evidence type="ECO:0000256" key="16">
    <source>
        <dbReference type="ARBA" id="ARBA00031175"/>
    </source>
</evidence>
<evidence type="ECO:0000256" key="13">
    <source>
        <dbReference type="ARBA" id="ARBA00023235"/>
    </source>
</evidence>
<dbReference type="InterPro" id="IPR018528">
    <property type="entry name" value="Preph_deHydtase_CS"/>
</dbReference>
<reference evidence="24" key="1">
    <citation type="submission" date="2020-01" db="EMBL/GenBank/DDBJ databases">
        <title>Phosphoaccumulans saitamaens gen. nov., sp. nov., a polyphosphate accumulating bacterium isolated from surface river water.</title>
        <authorList>
            <person name="Watanabe K."/>
            <person name="Suda W."/>
        </authorList>
    </citation>
    <scope>NUCLEOTIDE SEQUENCE [LARGE SCALE GENOMIC DNA]</scope>
    <source>
        <strain evidence="24">ICHIAU1</strain>
    </source>
</reference>
<feature type="site" description="Essential for prephenate dehydratase activity" evidence="19">
    <location>
        <position position="269"/>
    </location>
</feature>
<proteinExistence type="predicted"/>
<gene>
    <name evidence="23" type="primary">pheA</name>
    <name evidence="23" type="ORF">ICHIAU1_22750</name>
</gene>
<evidence type="ECO:0000256" key="17">
    <source>
        <dbReference type="ARBA" id="ARBA00031520"/>
    </source>
</evidence>
<dbReference type="PROSITE" id="PS51171">
    <property type="entry name" value="PREPHENATE_DEHYDR_3"/>
    <property type="match status" value="1"/>
</dbReference>
<dbReference type="InterPro" id="IPR036979">
    <property type="entry name" value="CM_dom_sf"/>
</dbReference>
<evidence type="ECO:0000256" key="1">
    <source>
        <dbReference type="ARBA" id="ARBA00000824"/>
    </source>
</evidence>
<dbReference type="InterPro" id="IPR008242">
    <property type="entry name" value="Chor_mutase/pphenate_deHydtase"/>
</dbReference>
<dbReference type="GO" id="GO:0004106">
    <property type="term" value="F:chorismate mutase activity"/>
    <property type="evidence" value="ECO:0007669"/>
    <property type="project" value="UniProtKB-EC"/>
</dbReference>
<evidence type="ECO:0000256" key="8">
    <source>
        <dbReference type="ARBA" id="ARBA00014401"/>
    </source>
</evidence>
<evidence type="ECO:0000259" key="22">
    <source>
        <dbReference type="PROSITE" id="PS51671"/>
    </source>
</evidence>
<dbReference type="FunFam" id="3.30.70.260:FF:000012">
    <property type="entry name" value="Prephenate dehydratase"/>
    <property type="match status" value="1"/>
</dbReference>